<evidence type="ECO:0000256" key="2">
    <source>
        <dbReference type="ARBA" id="ARBA00022692"/>
    </source>
</evidence>
<organism evidence="6 7">
    <name type="scientific">Colletotrichum tanaceti</name>
    <dbReference type="NCBI Taxonomy" id="1306861"/>
    <lineage>
        <taxon>Eukaryota</taxon>
        <taxon>Fungi</taxon>
        <taxon>Dikarya</taxon>
        <taxon>Ascomycota</taxon>
        <taxon>Pezizomycotina</taxon>
        <taxon>Sordariomycetes</taxon>
        <taxon>Hypocreomycetidae</taxon>
        <taxon>Glomerellales</taxon>
        <taxon>Glomerellaceae</taxon>
        <taxon>Colletotrichum</taxon>
        <taxon>Colletotrichum destructivum species complex</taxon>
    </lineage>
</organism>
<protein>
    <recommendedName>
        <fullName evidence="8">Major facilitator superfamily (MFS) profile domain-containing protein</fullName>
    </recommendedName>
</protein>
<dbReference type="InterPro" id="IPR005828">
    <property type="entry name" value="MFS_sugar_transport-like"/>
</dbReference>
<gene>
    <name evidence="6" type="ORF">CTA1_10528</name>
</gene>
<evidence type="ECO:0000256" key="5">
    <source>
        <dbReference type="SAM" id="Phobius"/>
    </source>
</evidence>
<dbReference type="Pfam" id="PF00083">
    <property type="entry name" value="Sugar_tr"/>
    <property type="match status" value="1"/>
</dbReference>
<evidence type="ECO:0000313" key="7">
    <source>
        <dbReference type="Proteomes" id="UP000310108"/>
    </source>
</evidence>
<keyword evidence="3 5" id="KW-1133">Transmembrane helix</keyword>
<dbReference type="GO" id="GO:0022857">
    <property type="term" value="F:transmembrane transporter activity"/>
    <property type="evidence" value="ECO:0007669"/>
    <property type="project" value="InterPro"/>
</dbReference>
<dbReference type="GO" id="GO:0016020">
    <property type="term" value="C:membrane"/>
    <property type="evidence" value="ECO:0007669"/>
    <property type="project" value="UniProtKB-SubCell"/>
</dbReference>
<keyword evidence="2 5" id="KW-0812">Transmembrane</keyword>
<dbReference type="AlphaFoldDB" id="A0A4U6XA24"/>
<evidence type="ECO:0008006" key="8">
    <source>
        <dbReference type="Google" id="ProtNLM"/>
    </source>
</evidence>
<comment type="subcellular location">
    <subcellularLocation>
        <location evidence="1">Membrane</location>
    </subcellularLocation>
</comment>
<reference evidence="6 7" key="1">
    <citation type="journal article" date="2019" name="PLoS ONE">
        <title>Comparative genome analysis indicates high evolutionary potential of pathogenicity genes in Colletotrichum tanaceti.</title>
        <authorList>
            <person name="Lelwala R.V."/>
            <person name="Korhonen P.K."/>
            <person name="Young N.D."/>
            <person name="Scott J.B."/>
            <person name="Ades P.A."/>
            <person name="Gasser R.B."/>
            <person name="Taylor P.W.J."/>
        </authorList>
    </citation>
    <scope>NUCLEOTIDE SEQUENCE [LARGE SCALE GENOMIC DNA]</scope>
    <source>
        <strain evidence="6">BRIP57314</strain>
    </source>
</reference>
<keyword evidence="7" id="KW-1185">Reference proteome</keyword>
<evidence type="ECO:0000256" key="4">
    <source>
        <dbReference type="ARBA" id="ARBA00023136"/>
    </source>
</evidence>
<dbReference type="Gene3D" id="1.20.1250.20">
    <property type="entry name" value="MFS general substrate transporter like domains"/>
    <property type="match status" value="1"/>
</dbReference>
<proteinExistence type="predicted"/>
<name>A0A4U6XA24_9PEZI</name>
<accession>A0A4U6XA24</accession>
<dbReference type="EMBL" id="PJEX01000257">
    <property type="protein sequence ID" value="TKW52174.1"/>
    <property type="molecule type" value="Genomic_DNA"/>
</dbReference>
<sequence length="178" mass="19399">MAVFGKKKEVEKPFGPADCRLCHNGASSLETSEGAILGLMNAVYPLGKVVTLFVVTYVGDRWGRKLPLSIELVGCIAFAVLLGLAKGLPSFSSSLQGYCWASSPPSSVSQAPVVITKLAYPTQRGRSPRPYYDVDEVLRSNYSGFYFAAWCTFGTFKIASTRSWRVPSLLQTFKVSLP</sequence>
<evidence type="ECO:0000256" key="3">
    <source>
        <dbReference type="ARBA" id="ARBA00022989"/>
    </source>
</evidence>
<dbReference type="InterPro" id="IPR036259">
    <property type="entry name" value="MFS_trans_sf"/>
</dbReference>
<dbReference type="SUPFAM" id="SSF103473">
    <property type="entry name" value="MFS general substrate transporter"/>
    <property type="match status" value="1"/>
</dbReference>
<keyword evidence="4 5" id="KW-0472">Membrane</keyword>
<feature type="transmembrane region" description="Helical" evidence="5">
    <location>
        <begin position="66"/>
        <end position="85"/>
    </location>
</feature>
<evidence type="ECO:0000256" key="1">
    <source>
        <dbReference type="ARBA" id="ARBA00004370"/>
    </source>
</evidence>
<comment type="caution">
    <text evidence="6">The sequence shown here is derived from an EMBL/GenBank/DDBJ whole genome shotgun (WGS) entry which is preliminary data.</text>
</comment>
<feature type="transmembrane region" description="Helical" evidence="5">
    <location>
        <begin position="35"/>
        <end position="59"/>
    </location>
</feature>
<dbReference type="Proteomes" id="UP000310108">
    <property type="component" value="Unassembled WGS sequence"/>
</dbReference>
<evidence type="ECO:0000313" key="6">
    <source>
        <dbReference type="EMBL" id="TKW52174.1"/>
    </source>
</evidence>